<dbReference type="PANTHER" id="PTHR27002:SF1090">
    <property type="entry name" value="S-LOCUS LECTIN KINASE FAMILY PROTEIN"/>
    <property type="match status" value="1"/>
</dbReference>
<dbReference type="InterPro" id="IPR011009">
    <property type="entry name" value="Kinase-like_dom_sf"/>
</dbReference>
<feature type="transmembrane region" description="Helical" evidence="20">
    <location>
        <begin position="452"/>
        <end position="473"/>
    </location>
</feature>
<keyword evidence="4" id="KW-0597">Phosphoprotein</keyword>
<dbReference type="SUPFAM" id="SSF51110">
    <property type="entry name" value="alpha-D-mannose-specific plant lectins"/>
    <property type="match status" value="1"/>
</dbReference>
<evidence type="ECO:0000256" key="7">
    <source>
        <dbReference type="ARBA" id="ARBA00022729"/>
    </source>
</evidence>
<dbReference type="Gene3D" id="1.10.510.10">
    <property type="entry name" value="Transferase(Phosphotransferase) domain 1"/>
    <property type="match status" value="1"/>
</dbReference>
<gene>
    <name evidence="25" type="ORF">TSUD_120750</name>
</gene>
<keyword evidence="13" id="KW-1015">Disulfide bond</keyword>
<dbReference type="Pfam" id="PF00954">
    <property type="entry name" value="S_locus_glycop"/>
    <property type="match status" value="1"/>
</dbReference>
<keyword evidence="5 18" id="KW-0808">Transferase</keyword>
<dbReference type="Proteomes" id="UP000242715">
    <property type="component" value="Unassembled WGS sequence"/>
</dbReference>
<evidence type="ECO:0000256" key="10">
    <source>
        <dbReference type="ARBA" id="ARBA00022840"/>
    </source>
</evidence>
<evidence type="ECO:0000256" key="9">
    <source>
        <dbReference type="ARBA" id="ARBA00022777"/>
    </source>
</evidence>
<proteinExistence type="inferred from homology"/>
<dbReference type="InterPro" id="IPR021820">
    <property type="entry name" value="S-locus_recpt_kinase_C"/>
</dbReference>
<comment type="catalytic activity">
    <reaction evidence="17 18">
        <text>L-seryl-[protein] + ATP = O-phospho-L-seryl-[protein] + ADP + H(+)</text>
        <dbReference type="Rhea" id="RHEA:17989"/>
        <dbReference type="Rhea" id="RHEA-COMP:9863"/>
        <dbReference type="Rhea" id="RHEA-COMP:11604"/>
        <dbReference type="ChEBI" id="CHEBI:15378"/>
        <dbReference type="ChEBI" id="CHEBI:29999"/>
        <dbReference type="ChEBI" id="CHEBI:30616"/>
        <dbReference type="ChEBI" id="CHEBI:83421"/>
        <dbReference type="ChEBI" id="CHEBI:456216"/>
        <dbReference type="EC" id="2.7.11.1"/>
    </reaction>
</comment>
<feature type="region of interest" description="Disordered" evidence="19">
    <location>
        <begin position="791"/>
        <end position="811"/>
    </location>
</feature>
<dbReference type="PROSITE" id="PS00108">
    <property type="entry name" value="PROTEIN_KINASE_ST"/>
    <property type="match status" value="1"/>
</dbReference>
<dbReference type="Pfam" id="PF01453">
    <property type="entry name" value="B_lectin"/>
    <property type="match status" value="1"/>
</dbReference>
<evidence type="ECO:0000256" key="13">
    <source>
        <dbReference type="ARBA" id="ARBA00023157"/>
    </source>
</evidence>
<dbReference type="InterPro" id="IPR003609">
    <property type="entry name" value="Pan_app"/>
</dbReference>
<feature type="signal peptide" evidence="21">
    <location>
        <begin position="1"/>
        <end position="24"/>
    </location>
</feature>
<keyword evidence="26" id="KW-1185">Reference proteome</keyword>
<dbReference type="CDD" id="cd00028">
    <property type="entry name" value="B_lectin"/>
    <property type="match status" value="1"/>
</dbReference>
<evidence type="ECO:0000256" key="16">
    <source>
        <dbReference type="ARBA" id="ARBA00047899"/>
    </source>
</evidence>
<evidence type="ECO:0000256" key="20">
    <source>
        <dbReference type="SAM" id="Phobius"/>
    </source>
</evidence>
<dbReference type="GO" id="GO:0005524">
    <property type="term" value="F:ATP binding"/>
    <property type="evidence" value="ECO:0007669"/>
    <property type="project" value="UniProtKB-KW"/>
</dbReference>
<dbReference type="SMART" id="SM00108">
    <property type="entry name" value="B_lectin"/>
    <property type="match status" value="1"/>
</dbReference>
<feature type="chain" id="PRO_5016251119" description="Receptor-like serine/threonine-protein kinase" evidence="21">
    <location>
        <begin position="25"/>
        <end position="825"/>
    </location>
</feature>
<evidence type="ECO:0000256" key="6">
    <source>
        <dbReference type="ARBA" id="ARBA00022692"/>
    </source>
</evidence>
<keyword evidence="12 20" id="KW-0472">Membrane</keyword>
<dbReference type="SMART" id="SM00220">
    <property type="entry name" value="S_TKc"/>
    <property type="match status" value="1"/>
</dbReference>
<evidence type="ECO:0000256" key="14">
    <source>
        <dbReference type="ARBA" id="ARBA00023170"/>
    </source>
</evidence>
<evidence type="ECO:0000259" key="22">
    <source>
        <dbReference type="PROSITE" id="PS50011"/>
    </source>
</evidence>
<evidence type="ECO:0000256" key="1">
    <source>
        <dbReference type="ARBA" id="ARBA00004251"/>
    </source>
</evidence>
<evidence type="ECO:0000256" key="15">
    <source>
        <dbReference type="ARBA" id="ARBA00023180"/>
    </source>
</evidence>
<dbReference type="InterPro" id="IPR000858">
    <property type="entry name" value="S_locus_glycoprot_dom"/>
</dbReference>
<dbReference type="GO" id="GO:0004674">
    <property type="term" value="F:protein serine/threonine kinase activity"/>
    <property type="evidence" value="ECO:0007669"/>
    <property type="project" value="UniProtKB-KW"/>
</dbReference>
<dbReference type="GO" id="GO:0106310">
    <property type="term" value="F:protein serine kinase activity"/>
    <property type="evidence" value="ECO:0007669"/>
    <property type="project" value="RHEA"/>
</dbReference>
<dbReference type="Pfam" id="PF07714">
    <property type="entry name" value="PK_Tyr_Ser-Thr"/>
    <property type="match status" value="1"/>
</dbReference>
<evidence type="ECO:0000256" key="11">
    <source>
        <dbReference type="ARBA" id="ARBA00022989"/>
    </source>
</evidence>
<dbReference type="CDD" id="cd14066">
    <property type="entry name" value="STKc_IRAK"/>
    <property type="match status" value="1"/>
</dbReference>
<evidence type="ECO:0000259" key="23">
    <source>
        <dbReference type="PROSITE" id="PS50927"/>
    </source>
</evidence>
<evidence type="ECO:0000256" key="5">
    <source>
        <dbReference type="ARBA" id="ARBA00022679"/>
    </source>
</evidence>
<dbReference type="SMART" id="SM00473">
    <property type="entry name" value="PAN_AP"/>
    <property type="match status" value="1"/>
</dbReference>
<dbReference type="InterPro" id="IPR008271">
    <property type="entry name" value="Ser/Thr_kinase_AS"/>
</dbReference>
<evidence type="ECO:0000256" key="18">
    <source>
        <dbReference type="PIRNR" id="PIRNR000641"/>
    </source>
</evidence>
<dbReference type="PROSITE" id="PS50948">
    <property type="entry name" value="PAN"/>
    <property type="match status" value="1"/>
</dbReference>
<dbReference type="SUPFAM" id="SSF56112">
    <property type="entry name" value="Protein kinase-like (PK-like)"/>
    <property type="match status" value="1"/>
</dbReference>
<sequence>MESHDKVLMLMVYTFFFCSMPTFSKQNTLTTIAPNQFIQYNDTLVSAAGTFEAGFFNFGDPQQQYYFGDPQRQYFGIWYKNISPRTIVWVANRDTPAQNSTAMMKLTDQGSLVIVDGSKGIIWNSNSLSIAVKSVVVLLLDSGNLVVKEANSGSENEDFLWESFYYPGNTFLPGMKLKSNLVTGPYRYLTSWRNSNNPAEGECSYRIDTHGFPQLVTAKGSIILYRAGSWNGFHFAGVSGKKLHGFLNFSSVFTDKEFSYQYETLNSSIITRMVLDPDGNTQRFLWSDRKQIWQVITTHPADQCDEYALCGINSNCNINDFDFPVCQCLEGFMPEFQIKWKSSNWLDGCLRRTHLNCLHGDGFLKYTSMKLPDTSASWFDKSMTLEECKTMCLKNCSCTAYANLDIRDDGSGCILWFDNLVDMRKHPDQGQDIYIRLASSELDHKKKHAGTVAGVIVFVIIGLTLIVMVTYLYRKKLGCIQMLFHKKENEDGDSATIFDFSIIASATNHFSYRNKIGEGGFGPVYMGIMVDGQQIAVKRLSKTSGQGIEEFKNEVKLMATLQHRNLVKLLGCSIQQDEKLLIYEFMPNKSLDYFIFDTMRRKLLDWSTRLEIIDGIARGLLYLHRDSTLRIVHRDLKTSNILLDINMIPKISDFGLARSFMGDQAEANTNRVMGTYGYMPPEYAVHGSFSIKSDVFSFGVVVLEIISGKKNSRFSDPQHGLNLLGHAWRLWIEGRPEELIAEILYDEAICSEIIRCIQVGLLCVQQKPENRPNMSSVVFMLKGEKLLPEPSEPGFYTGRNNTNSTGSSSKGCSINEVSISLLEAR</sequence>
<evidence type="ECO:0000256" key="4">
    <source>
        <dbReference type="ARBA" id="ARBA00022553"/>
    </source>
</evidence>
<dbReference type="InterPro" id="IPR036426">
    <property type="entry name" value="Bulb-type_lectin_dom_sf"/>
</dbReference>
<keyword evidence="14" id="KW-0675">Receptor</keyword>
<keyword evidence="7 21" id="KW-0732">Signal</keyword>
<dbReference type="InterPro" id="IPR000719">
    <property type="entry name" value="Prot_kinase_dom"/>
</dbReference>
<accession>A0A2Z6MDD8</accession>
<keyword evidence="3 18" id="KW-0723">Serine/threonine-protein kinase</keyword>
<reference evidence="26" key="1">
    <citation type="journal article" date="2017" name="Front. Plant Sci.">
        <title>Climate Clever Clovers: New Paradigm to Reduce the Environmental Footprint of Ruminants by Breeding Low Methanogenic Forages Utilizing Haplotype Variation.</title>
        <authorList>
            <person name="Kaur P."/>
            <person name="Appels R."/>
            <person name="Bayer P.E."/>
            <person name="Keeble-Gagnere G."/>
            <person name="Wang J."/>
            <person name="Hirakawa H."/>
            <person name="Shirasawa K."/>
            <person name="Vercoe P."/>
            <person name="Stefanova K."/>
            <person name="Durmic Z."/>
            <person name="Nichols P."/>
            <person name="Revell C."/>
            <person name="Isobe S.N."/>
            <person name="Edwards D."/>
            <person name="Erskine W."/>
        </authorList>
    </citation>
    <scope>NUCLEOTIDE SEQUENCE [LARGE SCALE GENOMIC DNA]</scope>
    <source>
        <strain evidence="26">cv. Daliak</strain>
    </source>
</reference>
<evidence type="ECO:0000259" key="24">
    <source>
        <dbReference type="PROSITE" id="PS50948"/>
    </source>
</evidence>
<comment type="subcellular location">
    <subcellularLocation>
        <location evidence="1">Cell membrane</location>
        <topology evidence="1">Single-pass type I membrane protein</topology>
    </subcellularLocation>
</comment>
<dbReference type="FunFam" id="3.50.4.10:FF:000002">
    <property type="entry name" value="G-type lectin S-receptor-like serine/threonine-protein kinase"/>
    <property type="match status" value="1"/>
</dbReference>
<keyword evidence="6 20" id="KW-0812">Transmembrane</keyword>
<dbReference type="Pfam" id="PF08276">
    <property type="entry name" value="PAN_2"/>
    <property type="match status" value="1"/>
</dbReference>
<dbReference type="GO" id="GO:0005886">
    <property type="term" value="C:plasma membrane"/>
    <property type="evidence" value="ECO:0007669"/>
    <property type="project" value="UniProtKB-SubCell"/>
</dbReference>
<evidence type="ECO:0000256" key="12">
    <source>
        <dbReference type="ARBA" id="ARBA00023136"/>
    </source>
</evidence>
<feature type="domain" description="Bulb-type lectin" evidence="23">
    <location>
        <begin position="29"/>
        <end position="160"/>
    </location>
</feature>
<feature type="domain" description="Protein kinase" evidence="22">
    <location>
        <begin position="510"/>
        <end position="787"/>
    </location>
</feature>
<dbReference type="AlphaFoldDB" id="A0A2Z6MDD8"/>
<dbReference type="Gene3D" id="2.90.10.10">
    <property type="entry name" value="Bulb-type lectin domain"/>
    <property type="match status" value="1"/>
</dbReference>
<name>A0A2Z6MDD8_TRISU</name>
<protein>
    <recommendedName>
        <fullName evidence="18">Receptor-like serine/threonine-protein kinase</fullName>
        <ecNumber evidence="18">2.7.11.1</ecNumber>
    </recommendedName>
</protein>
<dbReference type="InterPro" id="IPR024171">
    <property type="entry name" value="SRK-like_kinase"/>
</dbReference>
<keyword evidence="10 18" id="KW-0067">ATP-binding</keyword>
<dbReference type="CDD" id="cd01098">
    <property type="entry name" value="PAN_AP_plant"/>
    <property type="match status" value="1"/>
</dbReference>
<evidence type="ECO:0000313" key="26">
    <source>
        <dbReference type="Proteomes" id="UP000242715"/>
    </source>
</evidence>
<evidence type="ECO:0000256" key="21">
    <source>
        <dbReference type="SAM" id="SignalP"/>
    </source>
</evidence>
<dbReference type="InterPro" id="IPR001480">
    <property type="entry name" value="Bulb-type_lectin_dom"/>
</dbReference>
<dbReference type="Gene3D" id="3.30.200.20">
    <property type="entry name" value="Phosphorylase Kinase, domain 1"/>
    <property type="match status" value="1"/>
</dbReference>
<dbReference type="Gene3D" id="3.50.4.10">
    <property type="entry name" value="Hepatocyte Growth Factor"/>
    <property type="match status" value="1"/>
</dbReference>
<dbReference type="EC" id="2.7.11.1" evidence="18"/>
<dbReference type="PROSITE" id="PS50011">
    <property type="entry name" value="PROTEIN_KINASE_DOM"/>
    <property type="match status" value="1"/>
</dbReference>
<keyword evidence="9 18" id="KW-0418">Kinase</keyword>
<dbReference type="OrthoDB" id="785331at2759"/>
<evidence type="ECO:0000256" key="8">
    <source>
        <dbReference type="ARBA" id="ARBA00022741"/>
    </source>
</evidence>
<keyword evidence="2" id="KW-1003">Cell membrane</keyword>
<dbReference type="PIRSF" id="PIRSF000641">
    <property type="entry name" value="SRK"/>
    <property type="match status" value="1"/>
</dbReference>
<dbReference type="PROSITE" id="PS50927">
    <property type="entry name" value="BULB_LECTIN"/>
    <property type="match status" value="1"/>
</dbReference>
<keyword evidence="11 20" id="KW-1133">Transmembrane helix</keyword>
<dbReference type="Pfam" id="PF11883">
    <property type="entry name" value="DUF3403"/>
    <property type="match status" value="1"/>
</dbReference>
<dbReference type="EMBL" id="DF973221">
    <property type="protein sequence ID" value="GAU20883.1"/>
    <property type="molecule type" value="Genomic_DNA"/>
</dbReference>
<evidence type="ECO:0000313" key="25">
    <source>
        <dbReference type="EMBL" id="GAU20883.1"/>
    </source>
</evidence>
<dbReference type="FunFam" id="1.10.510.10:FF:000060">
    <property type="entry name" value="G-type lectin S-receptor-like serine/threonine-protein kinase"/>
    <property type="match status" value="1"/>
</dbReference>
<evidence type="ECO:0000256" key="17">
    <source>
        <dbReference type="ARBA" id="ARBA00048679"/>
    </source>
</evidence>
<feature type="compositionally biased region" description="Low complexity" evidence="19">
    <location>
        <begin position="797"/>
        <end position="811"/>
    </location>
</feature>
<dbReference type="PANTHER" id="PTHR27002">
    <property type="entry name" value="RECEPTOR-LIKE SERINE/THREONINE-PROTEIN KINASE SD1-8"/>
    <property type="match status" value="1"/>
</dbReference>
<comment type="similarity">
    <text evidence="18">Belongs to the protein kinase superfamily. Ser/Thr protein kinase family.</text>
</comment>
<dbReference type="GO" id="GO:0048544">
    <property type="term" value="P:recognition of pollen"/>
    <property type="evidence" value="ECO:0007669"/>
    <property type="project" value="InterPro"/>
</dbReference>
<organism evidence="25 26">
    <name type="scientific">Trifolium subterraneum</name>
    <name type="common">Subterranean clover</name>
    <dbReference type="NCBI Taxonomy" id="3900"/>
    <lineage>
        <taxon>Eukaryota</taxon>
        <taxon>Viridiplantae</taxon>
        <taxon>Streptophyta</taxon>
        <taxon>Embryophyta</taxon>
        <taxon>Tracheophyta</taxon>
        <taxon>Spermatophyta</taxon>
        <taxon>Magnoliopsida</taxon>
        <taxon>eudicotyledons</taxon>
        <taxon>Gunneridae</taxon>
        <taxon>Pentapetalae</taxon>
        <taxon>rosids</taxon>
        <taxon>fabids</taxon>
        <taxon>Fabales</taxon>
        <taxon>Fabaceae</taxon>
        <taxon>Papilionoideae</taxon>
        <taxon>50 kb inversion clade</taxon>
        <taxon>NPAAA clade</taxon>
        <taxon>Hologalegina</taxon>
        <taxon>IRL clade</taxon>
        <taxon>Trifolieae</taxon>
        <taxon>Trifolium</taxon>
    </lineage>
</organism>
<comment type="catalytic activity">
    <reaction evidence="16 18">
        <text>L-threonyl-[protein] + ATP = O-phospho-L-threonyl-[protein] + ADP + H(+)</text>
        <dbReference type="Rhea" id="RHEA:46608"/>
        <dbReference type="Rhea" id="RHEA-COMP:11060"/>
        <dbReference type="Rhea" id="RHEA-COMP:11605"/>
        <dbReference type="ChEBI" id="CHEBI:15378"/>
        <dbReference type="ChEBI" id="CHEBI:30013"/>
        <dbReference type="ChEBI" id="CHEBI:30616"/>
        <dbReference type="ChEBI" id="CHEBI:61977"/>
        <dbReference type="ChEBI" id="CHEBI:456216"/>
        <dbReference type="EC" id="2.7.11.1"/>
    </reaction>
</comment>
<keyword evidence="8 18" id="KW-0547">Nucleotide-binding</keyword>
<feature type="domain" description="Apple" evidence="24">
    <location>
        <begin position="357"/>
        <end position="438"/>
    </location>
</feature>
<keyword evidence="15" id="KW-0325">Glycoprotein</keyword>
<evidence type="ECO:0000256" key="2">
    <source>
        <dbReference type="ARBA" id="ARBA00022475"/>
    </source>
</evidence>
<evidence type="ECO:0000256" key="19">
    <source>
        <dbReference type="SAM" id="MobiDB-lite"/>
    </source>
</evidence>
<evidence type="ECO:0000256" key="3">
    <source>
        <dbReference type="ARBA" id="ARBA00022527"/>
    </source>
</evidence>
<dbReference type="FunFam" id="3.30.200.20:FF:000195">
    <property type="entry name" value="G-type lectin S-receptor-like serine/threonine-protein kinase"/>
    <property type="match status" value="1"/>
</dbReference>
<dbReference type="InterPro" id="IPR001245">
    <property type="entry name" value="Ser-Thr/Tyr_kinase_cat_dom"/>
</dbReference>